<dbReference type="Pfam" id="PF13424">
    <property type="entry name" value="TPR_12"/>
    <property type="match status" value="1"/>
</dbReference>
<dbReference type="InterPro" id="IPR001867">
    <property type="entry name" value="OmpR/PhoB-type_DNA-bd"/>
</dbReference>
<dbReference type="InterPro" id="IPR051677">
    <property type="entry name" value="AfsR-DnrI-RedD_regulator"/>
</dbReference>
<dbReference type="InterPro" id="IPR027417">
    <property type="entry name" value="P-loop_NTPase"/>
</dbReference>
<evidence type="ECO:0000313" key="8">
    <source>
        <dbReference type="EMBL" id="MCO8273727.1"/>
    </source>
</evidence>
<evidence type="ECO:0000313" key="9">
    <source>
        <dbReference type="Proteomes" id="UP001523369"/>
    </source>
</evidence>
<dbReference type="CDD" id="cd15831">
    <property type="entry name" value="BTAD"/>
    <property type="match status" value="1"/>
</dbReference>
<dbReference type="InterPro" id="IPR003593">
    <property type="entry name" value="AAA+_ATPase"/>
</dbReference>
<dbReference type="SMART" id="SM00028">
    <property type="entry name" value="TPR"/>
    <property type="match status" value="6"/>
</dbReference>
<name>A0ABT1DSC8_9ACTN</name>
<keyword evidence="4" id="KW-0804">Transcription</keyword>
<comment type="caution">
    <text evidence="8">The sequence shown here is derived from an EMBL/GenBank/DDBJ whole genome shotgun (WGS) entry which is preliminary data.</text>
</comment>
<dbReference type="SMART" id="SM00862">
    <property type="entry name" value="Trans_reg_C"/>
    <property type="match status" value="1"/>
</dbReference>
<evidence type="ECO:0000256" key="3">
    <source>
        <dbReference type="ARBA" id="ARBA00023125"/>
    </source>
</evidence>
<dbReference type="Gene3D" id="1.25.40.10">
    <property type="entry name" value="Tetratricopeptide repeat domain"/>
    <property type="match status" value="3"/>
</dbReference>
<dbReference type="InterPro" id="IPR036388">
    <property type="entry name" value="WH-like_DNA-bd_sf"/>
</dbReference>
<dbReference type="Gene3D" id="3.40.50.300">
    <property type="entry name" value="P-loop containing nucleotide triphosphate hydrolases"/>
    <property type="match status" value="1"/>
</dbReference>
<dbReference type="Pfam" id="PF03704">
    <property type="entry name" value="BTAD"/>
    <property type="match status" value="1"/>
</dbReference>
<keyword evidence="3" id="KW-0238">DNA-binding</keyword>
<dbReference type="PRINTS" id="PR00364">
    <property type="entry name" value="DISEASERSIST"/>
</dbReference>
<dbReference type="Gene3D" id="1.10.10.10">
    <property type="entry name" value="Winged helix-like DNA-binding domain superfamily/Winged helix DNA-binding domain"/>
    <property type="match status" value="1"/>
</dbReference>
<dbReference type="SMART" id="SM00382">
    <property type="entry name" value="AAA"/>
    <property type="match status" value="1"/>
</dbReference>
<evidence type="ECO:0000259" key="6">
    <source>
        <dbReference type="SMART" id="SM00862"/>
    </source>
</evidence>
<keyword evidence="9" id="KW-1185">Reference proteome</keyword>
<evidence type="ECO:0000259" key="7">
    <source>
        <dbReference type="SMART" id="SM01043"/>
    </source>
</evidence>
<comment type="similarity">
    <text evidence="1">Belongs to the AfsR/DnrI/RedD regulatory family.</text>
</comment>
<dbReference type="EMBL" id="JAMYJR010000027">
    <property type="protein sequence ID" value="MCO8273727.1"/>
    <property type="molecule type" value="Genomic_DNA"/>
</dbReference>
<dbReference type="Proteomes" id="UP001523369">
    <property type="component" value="Unassembled WGS sequence"/>
</dbReference>
<organism evidence="8 9">
    <name type="scientific">Paractinoplanes aksuensis</name>
    <dbReference type="NCBI Taxonomy" id="2939490"/>
    <lineage>
        <taxon>Bacteria</taxon>
        <taxon>Bacillati</taxon>
        <taxon>Actinomycetota</taxon>
        <taxon>Actinomycetes</taxon>
        <taxon>Micromonosporales</taxon>
        <taxon>Micromonosporaceae</taxon>
        <taxon>Paractinoplanes</taxon>
    </lineage>
</organism>
<evidence type="ECO:0000256" key="1">
    <source>
        <dbReference type="ARBA" id="ARBA00005820"/>
    </source>
</evidence>
<dbReference type="InterPro" id="IPR005158">
    <property type="entry name" value="BTAD"/>
</dbReference>
<dbReference type="SUPFAM" id="SSF48452">
    <property type="entry name" value="TPR-like"/>
    <property type="match status" value="3"/>
</dbReference>
<dbReference type="SUPFAM" id="SSF52540">
    <property type="entry name" value="P-loop containing nucleoside triphosphate hydrolases"/>
    <property type="match status" value="1"/>
</dbReference>
<dbReference type="PANTHER" id="PTHR35807">
    <property type="entry name" value="TRANSCRIPTIONAL REGULATOR REDD-RELATED"/>
    <property type="match status" value="1"/>
</dbReference>
<dbReference type="InterPro" id="IPR011990">
    <property type="entry name" value="TPR-like_helical_dom_sf"/>
</dbReference>
<dbReference type="SMART" id="SM01043">
    <property type="entry name" value="BTAD"/>
    <property type="match status" value="1"/>
</dbReference>
<evidence type="ECO:0000256" key="2">
    <source>
        <dbReference type="ARBA" id="ARBA00023015"/>
    </source>
</evidence>
<evidence type="ECO:0000256" key="4">
    <source>
        <dbReference type="ARBA" id="ARBA00023163"/>
    </source>
</evidence>
<dbReference type="InterPro" id="IPR016032">
    <property type="entry name" value="Sig_transdc_resp-reg_C-effctor"/>
</dbReference>
<keyword evidence="2" id="KW-0805">Transcription regulation</keyword>
<gene>
    <name evidence="8" type="ORF">M1L60_24325</name>
</gene>
<proteinExistence type="inferred from homology"/>
<dbReference type="Pfam" id="PF00486">
    <property type="entry name" value="Trans_reg_C"/>
    <property type="match status" value="1"/>
</dbReference>
<feature type="domain" description="Bacterial transcriptional activator" evidence="7">
    <location>
        <begin position="94"/>
        <end position="239"/>
    </location>
</feature>
<feature type="domain" description="AAA+ ATPase" evidence="5">
    <location>
        <begin position="274"/>
        <end position="480"/>
    </location>
</feature>
<sequence>MRFRILDGFEVEHDGQVVGLGPGKPKLLLAVLVSRLNESVTVPELVDALWGEQPPASAVENLRSYVHRLRRQLGHDTLVREGVTYCLVAEPSTVDARQFEAGIAAADDAVGRGELEEARDRFRTALSGWKSRPFGALAEERALTAYVMRLEEFRLSALERSFEVELDLGAGAGITVELTVLTSENPYRERLHGQLMRALSGAGRKADALKVYRDLRETLVADLGIEPGGALTELQQAILRDQPAPARPPAELPPATSYFTGRSADLKRLDELAESGLVAVVGPPGVGKTALVVQWAHDAAAGFPDGSLFIDLHGFHRQRPMPTAEAVGHLLISLGVEARAVPARHEDAVALYRSMVSGRRLLVVLDNARSAEQVRDLLPGSPAAVAVVTSRNRLTGLVAGHGARSLTVPPLPPADAVELLGRFLDDTRVGAQPGAATDLVEACDRLPLAVCIAAANLAEDPRRDIATHLSDLRLDRFAALAVDGERDLRVAATFDLSYESLDQAEQRTFRILGVLPCHDFTPESVAAATAGTVDSARRRLRRLARAHLVEPRGADRYAPHDLLREYARGRAEPAEAEEATSLLYEYYLRRCDSAARAMYPQMIRLPYPEDRPRDAEPAAVPDLVEWLNAELANLVAVGLQPGSWHLADLLRGWFWGRGFGDQWLAVATAAATADDVRARTMAALSLGNYYQRRHDAPAAHAQYAETLRLSRDASWPEAEAVAESAIGSLAFIQGDFETAVDHLENSLDVTRRSGGRPAGDAYNLLAGAQFSLGRLAAAREYLLMNLTLAQQDGARTAEALTRGNLAMVLCQQGDAEGAVAEATESLRLARELDEPMLDTVARVSLATAAVDPQQARQHAEHAAEVSSTVGDVGGECQARNALAPAYLALGRTHDAISQYSAALRLAAQASDVYVEIDATTGLATAYLSQGDLPQAATTIERAVARARTAGYRVLLARALTVQSTINRRQNRSPEADAALQEAHQLRDETGCVLPSVVAAGGL</sequence>
<dbReference type="RefSeq" id="WP_253239806.1">
    <property type="nucleotide sequence ID" value="NZ_JAMYJR010000027.1"/>
</dbReference>
<dbReference type="SUPFAM" id="SSF46894">
    <property type="entry name" value="C-terminal effector domain of the bipartite response regulators"/>
    <property type="match status" value="1"/>
</dbReference>
<protein>
    <submittedName>
        <fullName evidence="8">Winged helix-turn-helix domain-containing protein</fullName>
    </submittedName>
</protein>
<dbReference type="InterPro" id="IPR019734">
    <property type="entry name" value="TPR_rpt"/>
</dbReference>
<dbReference type="PANTHER" id="PTHR35807:SF1">
    <property type="entry name" value="TRANSCRIPTIONAL REGULATOR REDD"/>
    <property type="match status" value="1"/>
</dbReference>
<feature type="domain" description="OmpR/PhoB-type" evidence="6">
    <location>
        <begin position="15"/>
        <end position="87"/>
    </location>
</feature>
<reference evidence="8 9" key="1">
    <citation type="submission" date="2022-06" db="EMBL/GenBank/DDBJ databases">
        <title>New Species of the Genus Actinoplanes, ActinopZanes ferrugineus.</title>
        <authorList>
            <person name="Ding P."/>
        </authorList>
    </citation>
    <scope>NUCLEOTIDE SEQUENCE [LARGE SCALE GENOMIC DNA]</scope>
    <source>
        <strain evidence="8 9">TRM88003</strain>
    </source>
</reference>
<accession>A0ABT1DSC8</accession>
<evidence type="ECO:0000259" key="5">
    <source>
        <dbReference type="SMART" id="SM00382"/>
    </source>
</evidence>